<sequence>MPGEFQASVTMEESTERGMREASLAEVFIEVMSPLTPQPSKLENSQVMQNLNNPQDIKNPLSQVYIEGKMPSMRELDKEVPLDPRVALAAMNEFLENIQQQWRDYGYGPESFHNHGIDPVDIREDAEHEHACIEDKVEEMLDNPDNDEEVQAYEGTTEVAPKNTEMAEPDKFVDTFETYLEVDEEDEPVAYFGTMDPKDEPLEEEVVYCTSICAEVQEGQVPSEGNALMQEDDPLI</sequence>
<dbReference type="AlphaFoldDB" id="A0A0C3NH04"/>
<evidence type="ECO:0000313" key="1">
    <source>
        <dbReference type="EMBL" id="KIN94995.1"/>
    </source>
</evidence>
<keyword evidence="2" id="KW-1185">Reference proteome</keyword>
<evidence type="ECO:0000313" key="2">
    <source>
        <dbReference type="Proteomes" id="UP000054217"/>
    </source>
</evidence>
<accession>A0A0C3NH04</accession>
<dbReference type="HOGENOM" id="CLU_1175837_0_0_1"/>
<name>A0A0C3NH04_PISTI</name>
<dbReference type="InParanoid" id="A0A0C3NH04"/>
<protein>
    <submittedName>
        <fullName evidence="1">Uncharacterized protein</fullName>
    </submittedName>
</protein>
<gene>
    <name evidence="1" type="ORF">M404DRAFT_34561</name>
</gene>
<dbReference type="Proteomes" id="UP000054217">
    <property type="component" value="Unassembled WGS sequence"/>
</dbReference>
<reference evidence="2" key="2">
    <citation type="submission" date="2015-01" db="EMBL/GenBank/DDBJ databases">
        <title>Evolutionary Origins and Diversification of the Mycorrhizal Mutualists.</title>
        <authorList>
            <consortium name="DOE Joint Genome Institute"/>
            <consortium name="Mycorrhizal Genomics Consortium"/>
            <person name="Kohler A."/>
            <person name="Kuo A."/>
            <person name="Nagy L.G."/>
            <person name="Floudas D."/>
            <person name="Copeland A."/>
            <person name="Barry K.W."/>
            <person name="Cichocki N."/>
            <person name="Veneault-Fourrey C."/>
            <person name="LaButti K."/>
            <person name="Lindquist E.A."/>
            <person name="Lipzen A."/>
            <person name="Lundell T."/>
            <person name="Morin E."/>
            <person name="Murat C."/>
            <person name="Riley R."/>
            <person name="Ohm R."/>
            <person name="Sun H."/>
            <person name="Tunlid A."/>
            <person name="Henrissat B."/>
            <person name="Grigoriev I.V."/>
            <person name="Hibbett D.S."/>
            <person name="Martin F."/>
        </authorList>
    </citation>
    <scope>NUCLEOTIDE SEQUENCE [LARGE SCALE GENOMIC DNA]</scope>
    <source>
        <strain evidence="2">Marx 270</strain>
    </source>
</reference>
<dbReference type="EMBL" id="KN832080">
    <property type="protein sequence ID" value="KIN94995.1"/>
    <property type="molecule type" value="Genomic_DNA"/>
</dbReference>
<reference evidence="1 2" key="1">
    <citation type="submission" date="2014-04" db="EMBL/GenBank/DDBJ databases">
        <authorList>
            <consortium name="DOE Joint Genome Institute"/>
            <person name="Kuo A."/>
            <person name="Kohler A."/>
            <person name="Costa M.D."/>
            <person name="Nagy L.G."/>
            <person name="Floudas D."/>
            <person name="Copeland A."/>
            <person name="Barry K.W."/>
            <person name="Cichocki N."/>
            <person name="Veneault-Fourrey C."/>
            <person name="LaButti K."/>
            <person name="Lindquist E.A."/>
            <person name="Lipzen A."/>
            <person name="Lundell T."/>
            <person name="Morin E."/>
            <person name="Murat C."/>
            <person name="Sun H."/>
            <person name="Tunlid A."/>
            <person name="Henrissat B."/>
            <person name="Grigoriev I.V."/>
            <person name="Hibbett D.S."/>
            <person name="Martin F."/>
            <person name="Nordberg H.P."/>
            <person name="Cantor M.N."/>
            <person name="Hua S.X."/>
        </authorList>
    </citation>
    <scope>NUCLEOTIDE SEQUENCE [LARGE SCALE GENOMIC DNA]</scope>
    <source>
        <strain evidence="1 2">Marx 270</strain>
    </source>
</reference>
<dbReference type="OrthoDB" id="2679046at2759"/>
<organism evidence="1 2">
    <name type="scientific">Pisolithus tinctorius Marx 270</name>
    <dbReference type="NCBI Taxonomy" id="870435"/>
    <lineage>
        <taxon>Eukaryota</taxon>
        <taxon>Fungi</taxon>
        <taxon>Dikarya</taxon>
        <taxon>Basidiomycota</taxon>
        <taxon>Agaricomycotina</taxon>
        <taxon>Agaricomycetes</taxon>
        <taxon>Agaricomycetidae</taxon>
        <taxon>Boletales</taxon>
        <taxon>Sclerodermatineae</taxon>
        <taxon>Pisolithaceae</taxon>
        <taxon>Pisolithus</taxon>
    </lineage>
</organism>
<proteinExistence type="predicted"/>